<reference evidence="1" key="1">
    <citation type="submission" date="2022-07" db="EMBL/GenBank/DDBJ databases">
        <title>Draft genome sequence of Zalerion maritima ATCC 34329, a (micro)plastics degrading marine fungus.</title>
        <authorList>
            <person name="Paco A."/>
            <person name="Goncalves M.F.M."/>
            <person name="Rocha-Santos T.A.P."/>
            <person name="Alves A."/>
        </authorList>
    </citation>
    <scope>NUCLEOTIDE SEQUENCE</scope>
    <source>
        <strain evidence="1">ATCC 34329</strain>
    </source>
</reference>
<dbReference type="EMBL" id="JAKWBI020000072">
    <property type="protein sequence ID" value="KAJ2903745.1"/>
    <property type="molecule type" value="Genomic_DNA"/>
</dbReference>
<organism evidence="1 2">
    <name type="scientific">Zalerion maritima</name>
    <dbReference type="NCBI Taxonomy" id="339359"/>
    <lineage>
        <taxon>Eukaryota</taxon>
        <taxon>Fungi</taxon>
        <taxon>Dikarya</taxon>
        <taxon>Ascomycota</taxon>
        <taxon>Pezizomycotina</taxon>
        <taxon>Sordariomycetes</taxon>
        <taxon>Lulworthiomycetidae</taxon>
        <taxon>Lulworthiales</taxon>
        <taxon>Lulworthiaceae</taxon>
        <taxon>Zalerion</taxon>
    </lineage>
</organism>
<keyword evidence="1" id="KW-0255">Endonuclease</keyword>
<dbReference type="GO" id="GO:0004519">
    <property type="term" value="F:endonuclease activity"/>
    <property type="evidence" value="ECO:0007669"/>
    <property type="project" value="UniProtKB-KW"/>
</dbReference>
<comment type="caution">
    <text evidence="1">The sequence shown here is derived from an EMBL/GenBank/DDBJ whole genome shotgun (WGS) entry which is preliminary data.</text>
</comment>
<name>A0AAD5WV35_9PEZI</name>
<gene>
    <name evidence="1" type="ORF">MKZ38_009397</name>
</gene>
<keyword evidence="1" id="KW-0378">Hydrolase</keyword>
<proteinExistence type="predicted"/>
<accession>A0AAD5WV35</accession>
<dbReference type="AlphaFoldDB" id="A0AAD5WV35"/>
<evidence type="ECO:0000313" key="2">
    <source>
        <dbReference type="Proteomes" id="UP001201980"/>
    </source>
</evidence>
<evidence type="ECO:0000313" key="1">
    <source>
        <dbReference type="EMBL" id="KAJ2903745.1"/>
    </source>
</evidence>
<sequence>MFPGFDPGGIYHETARVACSIIADCQDGYLSTDWEGSRLVEGPDELLDRQQYYFVVENVPVELADLESHRYLKAFDSTHYNETRRAESPILAPLIAEEATAEIQTHQHLEKLVKKRDSLKEELSGAGAVGKATAGDATANNDCNADDNATIIVLLLETAKRDLRLHRVLLE</sequence>
<keyword evidence="1" id="KW-0540">Nuclease</keyword>
<protein>
    <submittedName>
        <fullName evidence="1">HNH endonuclease domain containing protein</fullName>
    </submittedName>
</protein>
<dbReference type="Proteomes" id="UP001201980">
    <property type="component" value="Unassembled WGS sequence"/>
</dbReference>
<keyword evidence="2" id="KW-1185">Reference proteome</keyword>